<dbReference type="AlphaFoldDB" id="A0A9P4U9X5"/>
<accession>A0A9P4U9X5</accession>
<gene>
    <name evidence="1" type="ORF">P171DRAFT_73386</name>
</gene>
<organism evidence="1 2">
    <name type="scientific">Karstenula rhodostoma CBS 690.94</name>
    <dbReference type="NCBI Taxonomy" id="1392251"/>
    <lineage>
        <taxon>Eukaryota</taxon>
        <taxon>Fungi</taxon>
        <taxon>Dikarya</taxon>
        <taxon>Ascomycota</taxon>
        <taxon>Pezizomycotina</taxon>
        <taxon>Dothideomycetes</taxon>
        <taxon>Pleosporomycetidae</taxon>
        <taxon>Pleosporales</taxon>
        <taxon>Massarineae</taxon>
        <taxon>Didymosphaeriaceae</taxon>
        <taxon>Karstenula</taxon>
    </lineage>
</organism>
<keyword evidence="2" id="KW-1185">Reference proteome</keyword>
<protein>
    <submittedName>
        <fullName evidence="1">Uncharacterized protein</fullName>
    </submittedName>
</protein>
<proteinExistence type="predicted"/>
<dbReference type="OrthoDB" id="10409843at2759"/>
<evidence type="ECO:0000313" key="1">
    <source>
        <dbReference type="EMBL" id="KAF2441532.1"/>
    </source>
</evidence>
<comment type="caution">
    <text evidence="1">The sequence shown here is derived from an EMBL/GenBank/DDBJ whole genome shotgun (WGS) entry which is preliminary data.</text>
</comment>
<reference evidence="1" key="1">
    <citation type="journal article" date="2020" name="Stud. Mycol.">
        <title>101 Dothideomycetes genomes: a test case for predicting lifestyles and emergence of pathogens.</title>
        <authorList>
            <person name="Haridas S."/>
            <person name="Albert R."/>
            <person name="Binder M."/>
            <person name="Bloem J."/>
            <person name="Labutti K."/>
            <person name="Salamov A."/>
            <person name="Andreopoulos B."/>
            <person name="Baker S."/>
            <person name="Barry K."/>
            <person name="Bills G."/>
            <person name="Bluhm B."/>
            <person name="Cannon C."/>
            <person name="Castanera R."/>
            <person name="Culley D."/>
            <person name="Daum C."/>
            <person name="Ezra D."/>
            <person name="Gonzalez J."/>
            <person name="Henrissat B."/>
            <person name="Kuo A."/>
            <person name="Liang C."/>
            <person name="Lipzen A."/>
            <person name="Lutzoni F."/>
            <person name="Magnuson J."/>
            <person name="Mondo S."/>
            <person name="Nolan M."/>
            <person name="Ohm R."/>
            <person name="Pangilinan J."/>
            <person name="Park H.-J."/>
            <person name="Ramirez L."/>
            <person name="Alfaro M."/>
            <person name="Sun H."/>
            <person name="Tritt A."/>
            <person name="Yoshinaga Y."/>
            <person name="Zwiers L.-H."/>
            <person name="Turgeon B."/>
            <person name="Goodwin S."/>
            <person name="Spatafora J."/>
            <person name="Crous P."/>
            <person name="Grigoriev I."/>
        </authorList>
    </citation>
    <scope>NUCLEOTIDE SEQUENCE</scope>
    <source>
        <strain evidence="1">CBS 690.94</strain>
    </source>
</reference>
<dbReference type="Proteomes" id="UP000799764">
    <property type="component" value="Unassembled WGS sequence"/>
</dbReference>
<sequence length="194" mass="21992">MFASAFSPLSMKTIYPVVPFPEYARFLNDFLFTGLPLPVVRVCLPRGQWPSEEIDLRPLVVARCKDSDDNPMNSVVQFDNEILDSCCSSWAVWRTVLLSGQICAISFRAAGWHAFLTFTISKELGELWQEHGYPAVAHECPEMDILSTDYAGVSSCFKSEAWGDDVVVRAPKPVWRKMIEQGGYWDDQEHYSTL</sequence>
<name>A0A9P4U9X5_9PLEO</name>
<dbReference type="EMBL" id="MU001505">
    <property type="protein sequence ID" value="KAF2441532.1"/>
    <property type="molecule type" value="Genomic_DNA"/>
</dbReference>
<evidence type="ECO:0000313" key="2">
    <source>
        <dbReference type="Proteomes" id="UP000799764"/>
    </source>
</evidence>